<name>A0A2K8KNA7_9GAMM</name>
<dbReference type="OrthoDB" id="193379at2"/>
<dbReference type="GO" id="GO:0005829">
    <property type="term" value="C:cytosol"/>
    <property type="evidence" value="ECO:0007669"/>
    <property type="project" value="TreeGrafter"/>
</dbReference>
<dbReference type="Proteomes" id="UP000229757">
    <property type="component" value="Chromosome"/>
</dbReference>
<dbReference type="Pfam" id="PF08282">
    <property type="entry name" value="Hydrolase_3"/>
    <property type="match status" value="2"/>
</dbReference>
<keyword evidence="1" id="KW-0479">Metal-binding</keyword>
<keyword evidence="3" id="KW-0460">Magnesium</keyword>
<dbReference type="InterPro" id="IPR006381">
    <property type="entry name" value="HAD-SF-IIB-MPGP"/>
</dbReference>
<dbReference type="PANTHER" id="PTHR10000">
    <property type="entry name" value="PHOSPHOSERINE PHOSPHATASE"/>
    <property type="match status" value="1"/>
</dbReference>
<gene>
    <name evidence="4" type="ORF">REIFOR_01147</name>
</gene>
<reference evidence="4 5" key="1">
    <citation type="journal article" date="2017" name="Environ. Microbiol.">
        <title>Genomic and physiological analyses of 'Reinekea forsetii' reveal a versatile opportunistic lifestyle during spring algae blooms.</title>
        <authorList>
            <person name="Avci B."/>
            <person name="Hahnke R.L."/>
            <person name="Chafee M."/>
            <person name="Fischer T."/>
            <person name="Gruber-Vodicka H."/>
            <person name="Tegetmeyer H.E."/>
            <person name="Harder J."/>
            <person name="Fuchs B.M."/>
            <person name="Amann R.I."/>
            <person name="Teeling H."/>
        </authorList>
    </citation>
    <scope>NUCLEOTIDE SEQUENCE [LARGE SCALE GENOMIC DNA]</scope>
    <source>
        <strain evidence="4 5">Hel1_31_D35</strain>
    </source>
</reference>
<evidence type="ECO:0000313" key="4">
    <source>
        <dbReference type="EMBL" id="ATX76295.1"/>
    </source>
</evidence>
<dbReference type="SUPFAM" id="SSF56784">
    <property type="entry name" value="HAD-like"/>
    <property type="match status" value="1"/>
</dbReference>
<dbReference type="NCBIfam" id="TIGR01486">
    <property type="entry name" value="HAD-SF-IIB-MPGP"/>
    <property type="match status" value="1"/>
</dbReference>
<accession>A0A2K8KNA7</accession>
<dbReference type="EMBL" id="CP011797">
    <property type="protein sequence ID" value="ATX76295.1"/>
    <property type="molecule type" value="Genomic_DNA"/>
</dbReference>
<dbReference type="RefSeq" id="WP_100256647.1">
    <property type="nucleotide sequence ID" value="NZ_CP011797.1"/>
</dbReference>
<dbReference type="GO" id="GO:0050531">
    <property type="term" value="F:mannosyl-3-phosphoglycerate phosphatase activity"/>
    <property type="evidence" value="ECO:0007669"/>
    <property type="project" value="UniProtKB-EC"/>
</dbReference>
<keyword evidence="5" id="KW-1185">Reference proteome</keyword>
<protein>
    <submittedName>
        <fullName evidence="4">Mannosyl-3-phosphoglycerate phosphatase family protein</fullName>
        <ecNumber evidence="4">3.1.3.70</ecNumber>
    </submittedName>
</protein>
<evidence type="ECO:0000256" key="2">
    <source>
        <dbReference type="ARBA" id="ARBA00022801"/>
    </source>
</evidence>
<evidence type="ECO:0000313" key="5">
    <source>
        <dbReference type="Proteomes" id="UP000229757"/>
    </source>
</evidence>
<evidence type="ECO:0000256" key="3">
    <source>
        <dbReference type="ARBA" id="ARBA00022842"/>
    </source>
</evidence>
<dbReference type="SFLD" id="SFLDG01142">
    <property type="entry name" value="C2.B.2:_Mannosyl-3-phosphoglyc"/>
    <property type="match status" value="1"/>
</dbReference>
<dbReference type="Gene3D" id="3.30.980.20">
    <property type="entry name" value="Putative mannosyl-3-phosphoglycerate phosphatase, domain 2"/>
    <property type="match status" value="1"/>
</dbReference>
<dbReference type="GO" id="GO:0000287">
    <property type="term" value="F:magnesium ion binding"/>
    <property type="evidence" value="ECO:0007669"/>
    <property type="project" value="TreeGrafter"/>
</dbReference>
<dbReference type="EC" id="3.1.3.70" evidence="4"/>
<proteinExistence type="predicted"/>
<keyword evidence="2 4" id="KW-0378">Hydrolase</keyword>
<sequence>MSYLVFSDLDGTLLDHDSYSFAAARPALQLLAQRHIPVIPVSSKTRAEIVPLRTALDLHAPFIVENGAAVLLPVLDLSAAEQATLPRLGDYCVKILAPQLSYWQPILEAMDRLFPGCLWPMSQLSIDRLMQFTGLDRPSAQRAQQREYSDPCLWLGDQAQLNELSQHCLALAISVVRGGRFIHFLKDTNKGNAVLWLQAFLQQRDPATALQSIALGDGANDSAMLEIADLAVQVRSASHQFPQLARESVYRTEQTGPAGWNEAIWYLLQTD</sequence>
<dbReference type="Gene3D" id="3.40.50.1000">
    <property type="entry name" value="HAD superfamily/HAD-like"/>
    <property type="match status" value="1"/>
</dbReference>
<dbReference type="SFLD" id="SFLDG01140">
    <property type="entry name" value="C2.B:_Phosphomannomutase_and_P"/>
    <property type="match status" value="1"/>
</dbReference>
<dbReference type="KEGG" id="rfo:REIFOR_01147"/>
<evidence type="ECO:0000256" key="1">
    <source>
        <dbReference type="ARBA" id="ARBA00022723"/>
    </source>
</evidence>
<dbReference type="PANTHER" id="PTHR10000:SF8">
    <property type="entry name" value="HAD SUPERFAMILY HYDROLASE-LIKE, TYPE 3"/>
    <property type="match status" value="1"/>
</dbReference>
<dbReference type="SFLD" id="SFLDS00003">
    <property type="entry name" value="Haloacid_Dehalogenase"/>
    <property type="match status" value="1"/>
</dbReference>
<dbReference type="GO" id="GO:0051479">
    <property type="term" value="P:mannosylglycerate biosynthetic process"/>
    <property type="evidence" value="ECO:0007669"/>
    <property type="project" value="InterPro"/>
</dbReference>
<dbReference type="InterPro" id="IPR023214">
    <property type="entry name" value="HAD_sf"/>
</dbReference>
<organism evidence="4 5">
    <name type="scientific">Reinekea forsetii</name>
    <dbReference type="NCBI Taxonomy" id="1336806"/>
    <lineage>
        <taxon>Bacteria</taxon>
        <taxon>Pseudomonadati</taxon>
        <taxon>Pseudomonadota</taxon>
        <taxon>Gammaproteobacteria</taxon>
        <taxon>Oceanospirillales</taxon>
        <taxon>Saccharospirillaceae</taxon>
        <taxon>Reinekea</taxon>
    </lineage>
</organism>
<dbReference type="AlphaFoldDB" id="A0A2K8KNA7"/>
<dbReference type="InterPro" id="IPR036412">
    <property type="entry name" value="HAD-like_sf"/>
</dbReference>